<name>B9L8Q0_NAUPA</name>
<evidence type="ECO:0000256" key="1">
    <source>
        <dbReference type="SAM" id="Coils"/>
    </source>
</evidence>
<dbReference type="Gene3D" id="2.40.30.170">
    <property type="match status" value="1"/>
</dbReference>
<keyword evidence="3" id="KW-1185">Reference proteome</keyword>
<proteinExistence type="predicted"/>
<dbReference type="AlphaFoldDB" id="B9L8Q0"/>
<dbReference type="GO" id="GO:1990281">
    <property type="term" value="C:efflux pump complex"/>
    <property type="evidence" value="ECO:0007669"/>
    <property type="project" value="TreeGrafter"/>
</dbReference>
<reference evidence="2 3" key="1">
    <citation type="journal article" date="2009" name="PLoS Genet.">
        <title>Adaptations to submarine hydrothermal environments exemplified by the genome of Nautilia profundicola.</title>
        <authorList>
            <person name="Campbell B.J."/>
            <person name="Smith J.L."/>
            <person name="Hanson T.E."/>
            <person name="Klotz M.G."/>
            <person name="Stein L.Y."/>
            <person name="Lee C.K."/>
            <person name="Wu D."/>
            <person name="Robinson J.M."/>
            <person name="Khouri H.M."/>
            <person name="Eisen J.A."/>
            <person name="Cary S.C."/>
        </authorList>
    </citation>
    <scope>NUCLEOTIDE SEQUENCE [LARGE SCALE GENOMIC DNA]</scope>
    <source>
        <strain evidence="3">ATCC BAA-1463 / DSM 18972 / AmH</strain>
    </source>
</reference>
<dbReference type="Gene3D" id="1.10.287.470">
    <property type="entry name" value="Helix hairpin bin"/>
    <property type="match status" value="1"/>
</dbReference>
<feature type="coiled-coil region" evidence="1">
    <location>
        <begin position="65"/>
        <end position="141"/>
    </location>
</feature>
<dbReference type="EMBL" id="CP001279">
    <property type="protein sequence ID" value="ACM93502.1"/>
    <property type="molecule type" value="Genomic_DNA"/>
</dbReference>
<evidence type="ECO:0000313" key="3">
    <source>
        <dbReference type="Proteomes" id="UP000000448"/>
    </source>
</evidence>
<dbReference type="STRING" id="598659.NAMH_0593"/>
<dbReference type="Proteomes" id="UP000000448">
    <property type="component" value="Chromosome"/>
</dbReference>
<dbReference type="OrthoDB" id="5343727at2"/>
<dbReference type="Gene3D" id="2.40.50.100">
    <property type="match status" value="1"/>
</dbReference>
<gene>
    <name evidence="2" type="ordered locus">NAMH_0593</name>
</gene>
<protein>
    <recommendedName>
        <fullName evidence="4">HlyD family secretion protein</fullName>
    </recommendedName>
</protein>
<dbReference type="RefSeq" id="WP_015902554.1">
    <property type="nucleotide sequence ID" value="NC_012115.1"/>
</dbReference>
<dbReference type="KEGG" id="nam:NAMH_0593"/>
<evidence type="ECO:0008006" key="4">
    <source>
        <dbReference type="Google" id="ProtNLM"/>
    </source>
</evidence>
<evidence type="ECO:0000313" key="2">
    <source>
        <dbReference type="EMBL" id="ACM93502.1"/>
    </source>
</evidence>
<sequence length="244" mass="28242">MKKIIFLLGFVFLFAYEAKVEPFDIYKIKASVAGEVVKADKTLEAKNIKDSLIVKIDDKQNLIDLKNLQAQVKILNEEIINQRAVVKRKKRVYEKYQNLKTKSQNEKDMKFYDYMNALNQLLNLESQFNNTLANIQKLKDTISKKNIEVKGYVYKIYVNEGDYVAPGVLIADVYDVTKQKLVIYIPIDESGKLRNKTIYINGKPSNFKIYKVWNVPDTQYVTSYKVELIGNGLKYGEIVSVELK</sequence>
<dbReference type="GO" id="GO:0015562">
    <property type="term" value="F:efflux transmembrane transporter activity"/>
    <property type="evidence" value="ECO:0007669"/>
    <property type="project" value="TreeGrafter"/>
</dbReference>
<dbReference type="PANTHER" id="PTHR30469">
    <property type="entry name" value="MULTIDRUG RESISTANCE PROTEIN MDTA"/>
    <property type="match status" value="1"/>
</dbReference>
<dbReference type="PANTHER" id="PTHR30469:SF15">
    <property type="entry name" value="HLYD FAMILY OF SECRETION PROTEINS"/>
    <property type="match status" value="1"/>
</dbReference>
<dbReference type="eggNOG" id="COG0845">
    <property type="taxonomic scope" value="Bacteria"/>
</dbReference>
<dbReference type="HOGENOM" id="CLU_092436_0_0_7"/>
<organism evidence="2 3">
    <name type="scientific">Nautilia profundicola (strain ATCC BAA-1463 / DSM 18972 / AmH)</name>
    <dbReference type="NCBI Taxonomy" id="598659"/>
    <lineage>
        <taxon>Bacteria</taxon>
        <taxon>Pseudomonadati</taxon>
        <taxon>Campylobacterota</taxon>
        <taxon>Epsilonproteobacteria</taxon>
        <taxon>Nautiliales</taxon>
        <taxon>Nautiliaceae</taxon>
        <taxon>Nautilia</taxon>
    </lineage>
</organism>
<accession>B9L8Q0</accession>
<keyword evidence="1" id="KW-0175">Coiled coil</keyword>